<feature type="compositionally biased region" description="Polar residues" evidence="1">
    <location>
        <begin position="39"/>
        <end position="56"/>
    </location>
</feature>
<sequence>MTYIHDFITSVSSVRKRTFEYQVLDIGSMDGVDNKKATQKQSTNNTDNILKSNMSN</sequence>
<evidence type="ECO:0000313" key="2">
    <source>
        <dbReference type="EMBL" id="PNF43444.1"/>
    </source>
</evidence>
<dbReference type="InParanoid" id="A0A2J7RRJ9"/>
<feature type="region of interest" description="Disordered" evidence="1">
    <location>
        <begin position="32"/>
        <end position="56"/>
    </location>
</feature>
<proteinExistence type="predicted"/>
<dbReference type="EMBL" id="NEVH01000603">
    <property type="protein sequence ID" value="PNF43444.1"/>
    <property type="molecule type" value="Genomic_DNA"/>
</dbReference>
<name>A0A2J7RRJ9_9NEOP</name>
<keyword evidence="3" id="KW-1185">Reference proteome</keyword>
<reference evidence="2 3" key="1">
    <citation type="submission" date="2017-12" db="EMBL/GenBank/DDBJ databases">
        <title>Hemimetabolous genomes reveal molecular basis of termite eusociality.</title>
        <authorList>
            <person name="Harrison M.C."/>
            <person name="Jongepier E."/>
            <person name="Robertson H.M."/>
            <person name="Arning N."/>
            <person name="Bitard-Feildel T."/>
            <person name="Chao H."/>
            <person name="Childers C.P."/>
            <person name="Dinh H."/>
            <person name="Doddapaneni H."/>
            <person name="Dugan S."/>
            <person name="Gowin J."/>
            <person name="Greiner C."/>
            <person name="Han Y."/>
            <person name="Hu H."/>
            <person name="Hughes D.S.T."/>
            <person name="Huylmans A.-K."/>
            <person name="Kemena C."/>
            <person name="Kremer L.P.M."/>
            <person name="Lee S.L."/>
            <person name="Lopez-Ezquerra A."/>
            <person name="Mallet L."/>
            <person name="Monroy-Kuhn J.M."/>
            <person name="Moser A."/>
            <person name="Murali S.C."/>
            <person name="Muzny D.M."/>
            <person name="Otani S."/>
            <person name="Piulachs M.-D."/>
            <person name="Poelchau M."/>
            <person name="Qu J."/>
            <person name="Schaub F."/>
            <person name="Wada-Katsumata A."/>
            <person name="Worley K.C."/>
            <person name="Xie Q."/>
            <person name="Ylla G."/>
            <person name="Poulsen M."/>
            <person name="Gibbs R.A."/>
            <person name="Schal C."/>
            <person name="Richards S."/>
            <person name="Belles X."/>
            <person name="Korb J."/>
            <person name="Bornberg-Bauer E."/>
        </authorList>
    </citation>
    <scope>NUCLEOTIDE SEQUENCE [LARGE SCALE GENOMIC DNA]</scope>
    <source>
        <tissue evidence="2">Whole body</tissue>
    </source>
</reference>
<dbReference type="Proteomes" id="UP000235965">
    <property type="component" value="Unassembled WGS sequence"/>
</dbReference>
<organism evidence="2 3">
    <name type="scientific">Cryptotermes secundus</name>
    <dbReference type="NCBI Taxonomy" id="105785"/>
    <lineage>
        <taxon>Eukaryota</taxon>
        <taxon>Metazoa</taxon>
        <taxon>Ecdysozoa</taxon>
        <taxon>Arthropoda</taxon>
        <taxon>Hexapoda</taxon>
        <taxon>Insecta</taxon>
        <taxon>Pterygota</taxon>
        <taxon>Neoptera</taxon>
        <taxon>Polyneoptera</taxon>
        <taxon>Dictyoptera</taxon>
        <taxon>Blattodea</taxon>
        <taxon>Blattoidea</taxon>
        <taxon>Termitoidae</taxon>
        <taxon>Kalotermitidae</taxon>
        <taxon>Cryptotermitinae</taxon>
        <taxon>Cryptotermes</taxon>
    </lineage>
</organism>
<evidence type="ECO:0000313" key="3">
    <source>
        <dbReference type="Proteomes" id="UP000235965"/>
    </source>
</evidence>
<comment type="caution">
    <text evidence="2">The sequence shown here is derived from an EMBL/GenBank/DDBJ whole genome shotgun (WGS) entry which is preliminary data.</text>
</comment>
<evidence type="ECO:0000256" key="1">
    <source>
        <dbReference type="SAM" id="MobiDB-lite"/>
    </source>
</evidence>
<gene>
    <name evidence="2" type="ORF">B7P43_G11496</name>
</gene>
<dbReference type="AlphaFoldDB" id="A0A2J7RRJ9"/>
<protein>
    <submittedName>
        <fullName evidence="2">Uncharacterized protein</fullName>
    </submittedName>
</protein>
<accession>A0A2J7RRJ9</accession>